<sequence>MALAWLRPNLMEVAVWCQGIVSLMMGSVTVRVISGHGSELNPLFINAFKYFRTLVVAVVVLVCICKNHQRRASKDPLYIVASDAMFFGQQLIFCGDLTIIIGPDVLKGVAPELDNFCLLVFVLHAVVTVMFIWGAIMLSEERRALVAWLDAEAKDV</sequence>
<reference evidence="3" key="1">
    <citation type="submission" date="2025-08" db="UniProtKB">
        <authorList>
            <consortium name="RefSeq"/>
        </authorList>
    </citation>
    <scope>IDENTIFICATION</scope>
    <source>
        <tissue evidence="3">Whole organism</tissue>
    </source>
</reference>
<keyword evidence="1" id="KW-1133">Transmembrane helix</keyword>
<keyword evidence="1" id="KW-0472">Membrane</keyword>
<feature type="transmembrane region" description="Helical" evidence="1">
    <location>
        <begin position="113"/>
        <end position="136"/>
    </location>
</feature>
<evidence type="ECO:0000313" key="3">
    <source>
        <dbReference type="RefSeq" id="XP_052121424.1"/>
    </source>
</evidence>
<keyword evidence="1" id="KW-0812">Transmembrane</keyword>
<name>A0A9C6U5C5_FRAOC</name>
<protein>
    <submittedName>
        <fullName evidence="3">Uncharacterized protein LOC113211655</fullName>
    </submittedName>
</protein>
<proteinExistence type="predicted"/>
<dbReference type="KEGG" id="foc:113211655"/>
<gene>
    <name evidence="3" type="primary">LOC113211655</name>
</gene>
<feature type="transmembrane region" description="Helical" evidence="1">
    <location>
        <begin position="77"/>
        <end position="101"/>
    </location>
</feature>
<dbReference type="AlphaFoldDB" id="A0A9C6U5C5"/>
<accession>A0A9C6U5C5</accession>
<dbReference type="RefSeq" id="XP_052121424.1">
    <property type="nucleotide sequence ID" value="XM_052265464.1"/>
</dbReference>
<feature type="transmembrane region" description="Helical" evidence="1">
    <location>
        <begin position="47"/>
        <end position="65"/>
    </location>
</feature>
<organism evidence="2 3">
    <name type="scientific">Frankliniella occidentalis</name>
    <name type="common">Western flower thrips</name>
    <name type="synonym">Euthrips occidentalis</name>
    <dbReference type="NCBI Taxonomy" id="133901"/>
    <lineage>
        <taxon>Eukaryota</taxon>
        <taxon>Metazoa</taxon>
        <taxon>Ecdysozoa</taxon>
        <taxon>Arthropoda</taxon>
        <taxon>Hexapoda</taxon>
        <taxon>Insecta</taxon>
        <taxon>Pterygota</taxon>
        <taxon>Neoptera</taxon>
        <taxon>Paraneoptera</taxon>
        <taxon>Thysanoptera</taxon>
        <taxon>Terebrantia</taxon>
        <taxon>Thripoidea</taxon>
        <taxon>Thripidae</taxon>
        <taxon>Frankliniella</taxon>
    </lineage>
</organism>
<evidence type="ECO:0000256" key="1">
    <source>
        <dbReference type="SAM" id="Phobius"/>
    </source>
</evidence>
<keyword evidence="2" id="KW-1185">Reference proteome</keyword>
<dbReference type="GeneID" id="113211655"/>
<evidence type="ECO:0000313" key="2">
    <source>
        <dbReference type="Proteomes" id="UP000504606"/>
    </source>
</evidence>
<dbReference type="Proteomes" id="UP000504606">
    <property type="component" value="Unplaced"/>
</dbReference>